<dbReference type="Pfam" id="PF20146">
    <property type="entry name" value="NRF"/>
    <property type="match status" value="1"/>
</dbReference>
<gene>
    <name evidence="5" type="primary">LOC101597096</name>
</gene>
<dbReference type="Proteomes" id="UP000694385">
    <property type="component" value="Unassembled WGS sequence"/>
</dbReference>
<feature type="transmembrane region" description="Helical" evidence="2">
    <location>
        <begin position="574"/>
        <end position="596"/>
    </location>
</feature>
<protein>
    <submittedName>
        <fullName evidence="5">O-acyltransferase like</fullName>
    </submittedName>
</protein>
<evidence type="ECO:0000313" key="6">
    <source>
        <dbReference type="Proteomes" id="UP000694385"/>
    </source>
</evidence>
<dbReference type="GeneTree" id="ENSGT00530000063340"/>
<dbReference type="PANTHER" id="PTHR11161">
    <property type="entry name" value="O-ACYLTRANSFERASE"/>
    <property type="match status" value="1"/>
</dbReference>
<feature type="signal peptide" evidence="3">
    <location>
        <begin position="1"/>
        <end position="20"/>
    </location>
</feature>
<keyword evidence="2" id="KW-0812">Transmembrane</keyword>
<dbReference type="OMA" id="QGQYCKL"/>
<sequence>MKGFTLLACLFSFQLPFVFPARNLSLQCMQDTEEFLSDLNSVTPKDYALRMYDSVGKLGSNVLNGNVDRLGSYSECASTQNPKGTFRGQYCKLHMLQDGADYSVGVCVPDSCAEEEVTVMAQLGRLALNSEASHPAGGLVSHGAVSSASLMLEGLPLVFIFCRFVSLLGLALPVAGTVYTAARCWGPGLRHYPARGAPSSRGSLPWSSSESLEQGSRTPRPACPAHFSPPGPPRRGERFLGAMDHALQCFSWQKNVPALWTTKLRGDICPALNGIRVLSLLWIVSGHTSQMTAWLGWLGARSFLKMCQNQDQEMTPTVILRYFLNRLIRLQPLHLYSVCLLVGMFSLVPWGPVWEVPRIHYDNCLRAWWTNVLLLNNFVSVRHACNGWTWYLAADFQFHLMTPLIIFIHGKSPHLLAFLGVVLFLASFAATALLTLAYQLPVASPAAASENSTLLYFLEYYTKPYCRCGPFLVGLFLSIFMHQNRQGNILKTKVRGECRMSLSVTPVRVIEKTSLTASRAAAFSQTGPVNRVLSCEVWSLPARISYACYLVHPMVIILYNGLQETLIHYTDINMFYLFSGHCVLTFLSGLVLTLSIERPWLELKQSLWGPVPAGP</sequence>
<feature type="transmembrane region" description="Helical" evidence="2">
    <location>
        <begin position="544"/>
        <end position="562"/>
    </location>
</feature>
<keyword evidence="2" id="KW-1133">Transmembrane helix</keyword>
<evidence type="ECO:0000256" key="3">
    <source>
        <dbReference type="SAM" id="SignalP"/>
    </source>
</evidence>
<dbReference type="InterPro" id="IPR006621">
    <property type="entry name" value="Nose-resist-to-fluoxetine_N"/>
</dbReference>
<evidence type="ECO:0000256" key="2">
    <source>
        <dbReference type="SAM" id="Phobius"/>
    </source>
</evidence>
<evidence type="ECO:0000259" key="4">
    <source>
        <dbReference type="SMART" id="SM00703"/>
    </source>
</evidence>
<accession>A0A8C5KTI7</accession>
<feature type="compositionally biased region" description="Low complexity" evidence="1">
    <location>
        <begin position="199"/>
        <end position="211"/>
    </location>
</feature>
<dbReference type="Ensembl" id="ENSJJAT00000020127.1">
    <property type="protein sequence ID" value="ENSJJAP00000013634.1"/>
    <property type="gene ID" value="ENSJJAG00000016319.1"/>
</dbReference>
<feature type="transmembrane region" description="Helical" evidence="2">
    <location>
        <begin position="333"/>
        <end position="351"/>
    </location>
</feature>
<dbReference type="SMART" id="SM00703">
    <property type="entry name" value="NRF"/>
    <property type="match status" value="1"/>
</dbReference>
<feature type="region of interest" description="Disordered" evidence="1">
    <location>
        <begin position="196"/>
        <end position="229"/>
    </location>
</feature>
<name>A0A8C5KTI7_JACJA</name>
<keyword evidence="2" id="KW-0472">Membrane</keyword>
<keyword evidence="3" id="KW-0732">Signal</keyword>
<dbReference type="InterPro" id="IPR052728">
    <property type="entry name" value="O2_lipid_transport_reg"/>
</dbReference>
<reference evidence="5" key="2">
    <citation type="submission" date="2025-09" db="UniProtKB">
        <authorList>
            <consortium name="Ensembl"/>
        </authorList>
    </citation>
    <scope>IDENTIFICATION</scope>
</reference>
<keyword evidence="6" id="KW-1185">Reference proteome</keyword>
<feature type="transmembrane region" description="Helical" evidence="2">
    <location>
        <begin position="388"/>
        <end position="408"/>
    </location>
</feature>
<feature type="chain" id="PRO_5034295498" evidence="3">
    <location>
        <begin position="21"/>
        <end position="615"/>
    </location>
</feature>
<evidence type="ECO:0000313" key="5">
    <source>
        <dbReference type="Ensembl" id="ENSJJAP00000013634.1"/>
    </source>
</evidence>
<organism evidence="5 6">
    <name type="scientific">Jaculus jaculus</name>
    <name type="common">Lesser Egyptian jerboa</name>
    <dbReference type="NCBI Taxonomy" id="51337"/>
    <lineage>
        <taxon>Eukaryota</taxon>
        <taxon>Metazoa</taxon>
        <taxon>Chordata</taxon>
        <taxon>Craniata</taxon>
        <taxon>Vertebrata</taxon>
        <taxon>Euteleostomi</taxon>
        <taxon>Mammalia</taxon>
        <taxon>Eutheria</taxon>
        <taxon>Euarchontoglires</taxon>
        <taxon>Glires</taxon>
        <taxon>Rodentia</taxon>
        <taxon>Myomorpha</taxon>
        <taxon>Dipodoidea</taxon>
        <taxon>Dipodidae</taxon>
        <taxon>Dipodinae</taxon>
        <taxon>Jaculus</taxon>
    </lineage>
</organism>
<reference evidence="5" key="1">
    <citation type="submission" date="2025-08" db="UniProtKB">
        <authorList>
            <consortium name="Ensembl"/>
        </authorList>
    </citation>
    <scope>IDENTIFICATION</scope>
</reference>
<feature type="transmembrane region" description="Helical" evidence="2">
    <location>
        <begin position="157"/>
        <end position="182"/>
    </location>
</feature>
<dbReference type="PANTHER" id="PTHR11161:SF0">
    <property type="entry name" value="O-ACYLTRANSFERASE LIKE PROTEIN"/>
    <property type="match status" value="1"/>
</dbReference>
<feature type="transmembrane region" description="Helical" evidence="2">
    <location>
        <begin position="415"/>
        <end position="440"/>
    </location>
</feature>
<dbReference type="AlphaFoldDB" id="A0A8C5KTI7"/>
<proteinExistence type="predicted"/>
<feature type="domain" description="Nose resistant-to-fluoxetine protein N-terminal" evidence="4">
    <location>
        <begin position="25"/>
        <end position="142"/>
    </location>
</feature>
<evidence type="ECO:0000256" key="1">
    <source>
        <dbReference type="SAM" id="MobiDB-lite"/>
    </source>
</evidence>